<dbReference type="RefSeq" id="WP_190957880.1">
    <property type="nucleotide sequence ID" value="NZ_JACJTU010000029.1"/>
</dbReference>
<evidence type="ECO:0000313" key="1">
    <source>
        <dbReference type="EMBL" id="MBD2737294.1"/>
    </source>
</evidence>
<comment type="caution">
    <text evidence="1">The sequence shown here is derived from an EMBL/GenBank/DDBJ whole genome shotgun (WGS) entry which is preliminary data.</text>
</comment>
<protein>
    <submittedName>
        <fullName evidence="1">Uncharacterized protein</fullName>
    </submittedName>
</protein>
<gene>
    <name evidence="1" type="ORF">H6H03_25985</name>
</gene>
<proteinExistence type="predicted"/>
<name>A0ABR8KEN4_9NOSO</name>
<reference evidence="1 2" key="1">
    <citation type="journal article" date="2020" name="ISME J.">
        <title>Comparative genomics reveals insights into cyanobacterial evolution and habitat adaptation.</title>
        <authorList>
            <person name="Chen M.Y."/>
            <person name="Teng W.K."/>
            <person name="Zhao L."/>
            <person name="Hu C.X."/>
            <person name="Zhou Y.K."/>
            <person name="Han B.P."/>
            <person name="Song L.R."/>
            <person name="Shu W.S."/>
        </authorList>
    </citation>
    <scope>NUCLEOTIDE SEQUENCE [LARGE SCALE GENOMIC DNA]</scope>
    <source>
        <strain evidence="1 2">FACHB-159</strain>
    </source>
</reference>
<dbReference type="EMBL" id="JACJTU010000029">
    <property type="protein sequence ID" value="MBD2737294.1"/>
    <property type="molecule type" value="Genomic_DNA"/>
</dbReference>
<sequence>MSKGVIFARKTFNQDTKSLFEQAVVLDKKNLAAASKLFTQCLETCASDRVLQIYLHRCEKISAHFN</sequence>
<organism evidence="1 2">
    <name type="scientific">Nostoc paludosum FACHB-159</name>
    <dbReference type="NCBI Taxonomy" id="2692908"/>
    <lineage>
        <taxon>Bacteria</taxon>
        <taxon>Bacillati</taxon>
        <taxon>Cyanobacteriota</taxon>
        <taxon>Cyanophyceae</taxon>
        <taxon>Nostocales</taxon>
        <taxon>Nostocaceae</taxon>
        <taxon>Nostoc</taxon>
    </lineage>
</organism>
<dbReference type="Proteomes" id="UP000637383">
    <property type="component" value="Unassembled WGS sequence"/>
</dbReference>
<accession>A0ABR8KEN4</accession>
<keyword evidence="2" id="KW-1185">Reference proteome</keyword>
<evidence type="ECO:0000313" key="2">
    <source>
        <dbReference type="Proteomes" id="UP000637383"/>
    </source>
</evidence>